<dbReference type="InterPro" id="IPR007831">
    <property type="entry name" value="T2SS_GspE_N"/>
</dbReference>
<proteinExistence type="inferred from homology"/>
<dbReference type="Pfam" id="PF05157">
    <property type="entry name" value="MshEN"/>
    <property type="match status" value="1"/>
</dbReference>
<dbReference type="SMART" id="SM00382">
    <property type="entry name" value="AAA"/>
    <property type="match status" value="1"/>
</dbReference>
<dbReference type="AlphaFoldDB" id="A0A2H0VH28"/>
<comment type="similarity">
    <text evidence="1">Belongs to the GSP E family.</text>
</comment>
<dbReference type="InterPro" id="IPR001482">
    <property type="entry name" value="T2SS/T4SS_dom"/>
</dbReference>
<dbReference type="Gene3D" id="3.30.300.160">
    <property type="entry name" value="Type II secretion system, protein E, N-terminal domain"/>
    <property type="match status" value="1"/>
</dbReference>
<dbReference type="SUPFAM" id="SSF160246">
    <property type="entry name" value="EspE N-terminal domain-like"/>
    <property type="match status" value="1"/>
</dbReference>
<keyword evidence="2" id="KW-0547">Nucleotide-binding</keyword>
<dbReference type="PANTHER" id="PTHR30258">
    <property type="entry name" value="TYPE II SECRETION SYSTEM PROTEIN GSPE-RELATED"/>
    <property type="match status" value="1"/>
</dbReference>
<dbReference type="Proteomes" id="UP000230776">
    <property type="component" value="Unassembled WGS sequence"/>
</dbReference>
<dbReference type="EMBL" id="PFAG01000018">
    <property type="protein sequence ID" value="PIR98388.1"/>
    <property type="molecule type" value="Genomic_DNA"/>
</dbReference>
<dbReference type="GO" id="GO:0005886">
    <property type="term" value="C:plasma membrane"/>
    <property type="evidence" value="ECO:0007669"/>
    <property type="project" value="TreeGrafter"/>
</dbReference>
<evidence type="ECO:0000259" key="4">
    <source>
        <dbReference type="SMART" id="SM00382"/>
    </source>
</evidence>
<comment type="caution">
    <text evidence="5">The sequence shown here is derived from an EMBL/GenBank/DDBJ whole genome shotgun (WGS) entry which is preliminary data.</text>
</comment>
<dbReference type="SUPFAM" id="SSF52540">
    <property type="entry name" value="P-loop containing nucleoside triphosphate hydrolases"/>
    <property type="match status" value="1"/>
</dbReference>
<reference evidence="6" key="1">
    <citation type="submission" date="2017-09" db="EMBL/GenBank/DDBJ databases">
        <title>Depth-based differentiation of microbial function through sediment-hosted aquifers and enrichment of novel symbionts in the deep terrestrial subsurface.</title>
        <authorList>
            <person name="Probst A.J."/>
            <person name="Ladd B."/>
            <person name="Jarett J.K."/>
            <person name="Geller-Mcgrath D.E."/>
            <person name="Sieber C.M.K."/>
            <person name="Emerson J.B."/>
            <person name="Anantharaman K."/>
            <person name="Thomas B.C."/>
            <person name="Malmstrom R."/>
            <person name="Stieglmeier M."/>
            <person name="Klingl A."/>
            <person name="Woyke T."/>
            <person name="Ryan C.M."/>
            <person name="Banfield J.F."/>
        </authorList>
    </citation>
    <scope>NUCLEOTIDE SEQUENCE [LARGE SCALE GENOMIC DNA]</scope>
</reference>
<dbReference type="PANTHER" id="PTHR30258:SF1">
    <property type="entry name" value="PROTEIN TRANSPORT PROTEIN HOFB HOMOLOG"/>
    <property type="match status" value="1"/>
</dbReference>
<organism evidence="5 6">
    <name type="scientific">Candidatus Colwellbacteria bacterium CG10_big_fil_rev_8_21_14_0_10_41_28</name>
    <dbReference type="NCBI Taxonomy" id="1974539"/>
    <lineage>
        <taxon>Bacteria</taxon>
        <taxon>Candidatus Colwelliibacteriota</taxon>
    </lineage>
</organism>
<dbReference type="Gene3D" id="3.40.50.300">
    <property type="entry name" value="P-loop containing nucleotide triphosphate hydrolases"/>
    <property type="match status" value="1"/>
</dbReference>
<evidence type="ECO:0000256" key="3">
    <source>
        <dbReference type="ARBA" id="ARBA00022840"/>
    </source>
</evidence>
<feature type="domain" description="AAA+ ATPase" evidence="4">
    <location>
        <begin position="312"/>
        <end position="435"/>
    </location>
</feature>
<keyword evidence="3" id="KW-0067">ATP-binding</keyword>
<dbReference type="InterPro" id="IPR003593">
    <property type="entry name" value="AAA+_ATPase"/>
</dbReference>
<protein>
    <recommendedName>
        <fullName evidence="4">AAA+ ATPase domain-containing protein</fullName>
    </recommendedName>
</protein>
<gene>
    <name evidence="5" type="ORF">COT88_01960</name>
</gene>
<evidence type="ECO:0000256" key="2">
    <source>
        <dbReference type="ARBA" id="ARBA00022741"/>
    </source>
</evidence>
<dbReference type="Gene3D" id="3.30.450.90">
    <property type="match status" value="1"/>
</dbReference>
<dbReference type="GO" id="GO:0016887">
    <property type="term" value="F:ATP hydrolysis activity"/>
    <property type="evidence" value="ECO:0007669"/>
    <property type="project" value="TreeGrafter"/>
</dbReference>
<dbReference type="Pfam" id="PF00437">
    <property type="entry name" value="T2SSE"/>
    <property type="match status" value="1"/>
</dbReference>
<accession>A0A2H0VH28</accession>
<sequence>MVAIPDQKLKEILLVDGLISEADFNAAAEDAARLGESVAEVLVSKNIITEDYVRNVAARYLNVPLANLSSISIDQDVLKMIPEEVARQKRAIPFVRNQDGSVSVAMEDPSNLVSVEYLERYLKTKIVPYLASDNDLNKGFSLYSKTTVQGFKKIIEDNIRLSLQNKNKGEEEAAQDVPIVAIVDNIMSYAMGLKASDIHLEVFKEFVLVRYRIDGVLHEILRIPKDVHSAIVARVKLLGELKIDEHNKPQDGRFRYQVGDDVVDIRVSIMPTFYGEKIVMRLLEGATHPSSFKELGMLEDTAKILEDNIRKSYGMVLVTGPTGSGKTTTLYSVLNILNRTDVNIVTIEDPIEYDIPYINQTQVNPVAGIDFAGGLKSFLRQDPNIMMVGEIRDPDTAGIAVQSALTGHLVLSTMHTNDAATAIPRLLDMEIPQFLVSAVMNAVLAQRLVRQIHTDCIESYEPDEATITAIREQLEDVGLSPDKIEIPKTMYRGGGCAADNYTGYSSRIGIFEILDVTDDIRKIIVDPNFELEHLRAAARAQGMVTMFEDGLRKVERGITTIEEVLRVVRE</sequence>
<dbReference type="InterPro" id="IPR037257">
    <property type="entry name" value="T2SS_E_N_sf"/>
</dbReference>
<evidence type="ECO:0000313" key="6">
    <source>
        <dbReference type="Proteomes" id="UP000230776"/>
    </source>
</evidence>
<dbReference type="InterPro" id="IPR027417">
    <property type="entry name" value="P-loop_NTPase"/>
</dbReference>
<evidence type="ECO:0000256" key="1">
    <source>
        <dbReference type="ARBA" id="ARBA00006611"/>
    </source>
</evidence>
<evidence type="ECO:0000313" key="5">
    <source>
        <dbReference type="EMBL" id="PIR98388.1"/>
    </source>
</evidence>
<dbReference type="GO" id="GO:0005524">
    <property type="term" value="F:ATP binding"/>
    <property type="evidence" value="ECO:0007669"/>
    <property type="project" value="UniProtKB-KW"/>
</dbReference>
<name>A0A2H0VH28_9BACT</name>
<dbReference type="CDD" id="cd01129">
    <property type="entry name" value="PulE-GspE-like"/>
    <property type="match status" value="1"/>
</dbReference>